<dbReference type="GO" id="GO:0008233">
    <property type="term" value="F:peptidase activity"/>
    <property type="evidence" value="ECO:0007669"/>
    <property type="project" value="UniProtKB-KW"/>
</dbReference>
<dbReference type="SMART" id="SM01179">
    <property type="entry name" value="DUF862"/>
    <property type="match status" value="1"/>
</dbReference>
<reference evidence="6" key="1">
    <citation type="journal article" date="2012" name="Proc. Natl. Acad. Sci. U.S.A.">
        <title>Antigenic diversity is generated by distinct evolutionary mechanisms in African trypanosome species.</title>
        <authorList>
            <person name="Jackson A.P."/>
            <person name="Berry A."/>
            <person name="Aslett M."/>
            <person name="Allison H.C."/>
            <person name="Burton P."/>
            <person name="Vavrova-Anderson J."/>
            <person name="Brown R."/>
            <person name="Browne H."/>
            <person name="Corton N."/>
            <person name="Hauser H."/>
            <person name="Gamble J."/>
            <person name="Gilderthorp R."/>
            <person name="Marcello L."/>
            <person name="McQuillan J."/>
            <person name="Otto T.D."/>
            <person name="Quail M.A."/>
            <person name="Sanders M.J."/>
            <person name="van Tonder A."/>
            <person name="Ginger M.L."/>
            <person name="Field M.C."/>
            <person name="Barry J.D."/>
            <person name="Hertz-Fowler C."/>
            <person name="Berriman M."/>
        </authorList>
    </citation>
    <scope>NUCLEOTIDE SEQUENCE</scope>
    <source>
        <strain evidence="6">IL3000</strain>
    </source>
</reference>
<organism evidence="6">
    <name type="scientific">Trypanosoma congolense (strain IL3000)</name>
    <dbReference type="NCBI Taxonomy" id="1068625"/>
    <lineage>
        <taxon>Eukaryota</taxon>
        <taxon>Discoba</taxon>
        <taxon>Euglenozoa</taxon>
        <taxon>Kinetoplastea</taxon>
        <taxon>Metakinetoplastina</taxon>
        <taxon>Trypanosomatida</taxon>
        <taxon>Trypanosomatidae</taxon>
        <taxon>Trypanosoma</taxon>
        <taxon>Nannomonas</taxon>
    </lineage>
</organism>
<gene>
    <name evidence="6" type="ORF">TCIL3000_11_14830</name>
</gene>
<comment type="similarity">
    <text evidence="1">Belongs to the DeSI family.</text>
</comment>
<dbReference type="GO" id="GO:0006508">
    <property type="term" value="P:proteolysis"/>
    <property type="evidence" value="ECO:0007669"/>
    <property type="project" value="UniProtKB-KW"/>
</dbReference>
<keyword evidence="4" id="KW-0472">Membrane</keyword>
<sequence>MRREDKIVKRNSKDIGAALSHCRGTQAGVKKCGKKQSKIADSISDSPLIVHNNSDGMTGDSSSLEGIAVSATVLLPLEPRCIDAELLPRCCETFDGNTNLLTSCRVSFVLSNARASNTNVGSSVYIHIYELSDGLLHRHSGKATGKYVSGLYHSAVVFCGMEFFFEGGIAISSAGRTRFGGKYKKVLAGCAVRSLGCFLHWIRRNETESYQLHSYHPTKHNCHAFTADATAFLVGPEARFPSYLTDTVDTLVSTSLGSAVAGTLVHLLNGMHFVISAKQVNRFSRRKVCLLNTSRYTDGEKGNVLPPTCVILFHVNNPTGSRRVLAALGPFVEHLLFHGVVGPNAVNTVHSVLCLSDGGESINPHEIPRYVELLALSLMCTDPRLWEPILNGARVAVLHKAVLCTLVFHPLLLNILSDGARSFMCMPVACKLAFLRLLCNLSGGVHGAVALSSEHYAKMWVSVAGLAMIDYDNLTVVYSGSALALNLAQAFVLTDHSLSTPSMSIYFPDHLLQLITILLFCVASWPMEQIPEAALDLALLALLTFITAVPSCAVFVRTHAYKLDFDRLAAVSRSRERLALVSLLRCINEDAQS</sequence>
<dbReference type="GO" id="GO:0070646">
    <property type="term" value="P:protein modification by small protein removal"/>
    <property type="evidence" value="ECO:0007669"/>
    <property type="project" value="TreeGrafter"/>
</dbReference>
<keyword evidence="4" id="KW-1133">Transmembrane helix</keyword>
<dbReference type="PROSITE" id="PS51858">
    <property type="entry name" value="PPPDE"/>
    <property type="match status" value="1"/>
</dbReference>
<evidence type="ECO:0000259" key="5">
    <source>
        <dbReference type="PROSITE" id="PS51858"/>
    </source>
</evidence>
<evidence type="ECO:0000256" key="3">
    <source>
        <dbReference type="ARBA" id="ARBA00022801"/>
    </source>
</evidence>
<name>G0V2U4_TRYCI</name>
<keyword evidence="3" id="KW-0378">Hydrolase</keyword>
<feature type="domain" description="PPPDE" evidence="5">
    <location>
        <begin position="122"/>
        <end position="265"/>
    </location>
</feature>
<protein>
    <submittedName>
        <fullName evidence="6">Uncharacterized protein TCIL3000_11_14830</fullName>
    </submittedName>
</protein>
<accession>G0V2U4</accession>
<dbReference type="InterPro" id="IPR042266">
    <property type="entry name" value="PPPDE_sf"/>
</dbReference>
<dbReference type="Pfam" id="PF05903">
    <property type="entry name" value="Peptidase_C97"/>
    <property type="match status" value="1"/>
</dbReference>
<dbReference type="PANTHER" id="PTHR12378">
    <property type="entry name" value="DESUMOYLATING ISOPEPTIDASE"/>
    <property type="match status" value="1"/>
</dbReference>
<dbReference type="EMBL" id="HE575324">
    <property type="protein sequence ID" value="CCC95966.1"/>
    <property type="molecule type" value="Genomic_DNA"/>
</dbReference>
<proteinExistence type="inferred from homology"/>
<feature type="transmembrane region" description="Helical" evidence="4">
    <location>
        <begin position="537"/>
        <end position="556"/>
    </location>
</feature>
<dbReference type="VEuPathDB" id="TriTrypDB:TcIL3000.11.14830"/>
<keyword evidence="2" id="KW-0645">Protease</keyword>
<dbReference type="PANTHER" id="PTHR12378:SF7">
    <property type="entry name" value="DESUMOYLATING ISOPEPTIDASE 1"/>
    <property type="match status" value="1"/>
</dbReference>
<keyword evidence="4" id="KW-0812">Transmembrane</keyword>
<evidence type="ECO:0000256" key="2">
    <source>
        <dbReference type="ARBA" id="ARBA00022670"/>
    </source>
</evidence>
<dbReference type="InterPro" id="IPR008580">
    <property type="entry name" value="PPPDE_dom"/>
</dbReference>
<dbReference type="Gene3D" id="3.90.1720.30">
    <property type="entry name" value="PPPDE domains"/>
    <property type="match status" value="1"/>
</dbReference>
<evidence type="ECO:0000256" key="1">
    <source>
        <dbReference type="ARBA" id="ARBA00008140"/>
    </source>
</evidence>
<evidence type="ECO:0000313" key="6">
    <source>
        <dbReference type="EMBL" id="CCC95966.1"/>
    </source>
</evidence>
<dbReference type="AlphaFoldDB" id="G0V2U4"/>
<evidence type="ECO:0000256" key="4">
    <source>
        <dbReference type="SAM" id="Phobius"/>
    </source>
</evidence>